<evidence type="ECO:0000256" key="4">
    <source>
        <dbReference type="ARBA" id="ARBA00022989"/>
    </source>
</evidence>
<proteinExistence type="inferred from homology"/>
<dbReference type="AlphaFoldDB" id="A0A7S7LWX4"/>
<reference evidence="9 10" key="1">
    <citation type="submission" date="2020-05" db="EMBL/GenBank/DDBJ databases">
        <title>Sulfurimonas marisnigri, sp. nov., and Sulfurimonas baltica, sp. nov., manganese oxide reducing chemolithoautotrophs of the class Epsilonproteobacteria isolated from the pelagic redoxclines of the Black and Baltic Seas and emended description of the genus Sulfurimonas.</title>
        <authorList>
            <person name="Henkel J.V."/>
            <person name="Laudan C."/>
            <person name="Werner J."/>
            <person name="Neu T."/>
            <person name="Plewe S."/>
            <person name="Sproer C."/>
            <person name="Bunk B."/>
            <person name="Schulz-Vogt H.N."/>
        </authorList>
    </citation>
    <scope>NUCLEOTIDE SEQUENCE [LARGE SCALE GENOMIC DNA]</scope>
    <source>
        <strain evidence="9 10">GD2</strain>
    </source>
</reference>
<accession>A0A7S7LWX4</accession>
<dbReference type="GO" id="GO:0012505">
    <property type="term" value="C:endomembrane system"/>
    <property type="evidence" value="ECO:0007669"/>
    <property type="project" value="UniProtKB-SubCell"/>
</dbReference>
<evidence type="ECO:0000259" key="8">
    <source>
        <dbReference type="Pfam" id="PF00361"/>
    </source>
</evidence>
<dbReference type="Pfam" id="PF00361">
    <property type="entry name" value="Proton_antipo_M"/>
    <property type="match status" value="1"/>
</dbReference>
<feature type="transmembrane region" description="Helical" evidence="7">
    <location>
        <begin position="301"/>
        <end position="322"/>
    </location>
</feature>
<dbReference type="GO" id="GO:0008137">
    <property type="term" value="F:NADH dehydrogenase (ubiquinone) activity"/>
    <property type="evidence" value="ECO:0007669"/>
    <property type="project" value="InterPro"/>
</dbReference>
<keyword evidence="4 7" id="KW-1133">Transmembrane helix</keyword>
<feature type="transmembrane region" description="Helical" evidence="7">
    <location>
        <begin position="6"/>
        <end position="23"/>
    </location>
</feature>
<feature type="transmembrane region" description="Helical" evidence="7">
    <location>
        <begin position="30"/>
        <end position="50"/>
    </location>
</feature>
<feature type="transmembrane region" description="Helical" evidence="7">
    <location>
        <begin position="328"/>
        <end position="349"/>
    </location>
</feature>
<feature type="transmembrane region" description="Helical" evidence="7">
    <location>
        <begin position="270"/>
        <end position="289"/>
    </location>
</feature>
<feature type="transmembrane region" description="Helical" evidence="7">
    <location>
        <begin position="370"/>
        <end position="397"/>
    </location>
</feature>
<organism evidence="9 10">
    <name type="scientific">Candidatus Sulfurimonas baltica</name>
    <dbReference type="NCBI Taxonomy" id="2740404"/>
    <lineage>
        <taxon>Bacteria</taxon>
        <taxon>Pseudomonadati</taxon>
        <taxon>Campylobacterota</taxon>
        <taxon>Epsilonproteobacteria</taxon>
        <taxon>Campylobacterales</taxon>
        <taxon>Sulfurimonadaceae</taxon>
        <taxon>Sulfurimonas</taxon>
    </lineage>
</organism>
<evidence type="ECO:0000313" key="9">
    <source>
        <dbReference type="EMBL" id="QOY52383.1"/>
    </source>
</evidence>
<dbReference type="GO" id="GO:0016020">
    <property type="term" value="C:membrane"/>
    <property type="evidence" value="ECO:0007669"/>
    <property type="project" value="UniProtKB-SubCell"/>
</dbReference>
<dbReference type="InterPro" id="IPR003918">
    <property type="entry name" value="NADH_UbQ_OxRdtase"/>
</dbReference>
<dbReference type="NCBIfam" id="TIGR01972">
    <property type="entry name" value="NDH_I_M"/>
    <property type="match status" value="1"/>
</dbReference>
<protein>
    <submittedName>
        <fullName evidence="9">NADH-quinone oxidoreductase subunit M</fullName>
    </submittedName>
</protein>
<evidence type="ECO:0000256" key="1">
    <source>
        <dbReference type="ARBA" id="ARBA00004127"/>
    </source>
</evidence>
<dbReference type="RefSeq" id="WP_194370379.1">
    <property type="nucleotide sequence ID" value="NZ_CP054492.1"/>
</dbReference>
<feature type="domain" description="NADH:quinone oxidoreductase/Mrp antiporter transmembrane" evidence="8">
    <location>
        <begin position="124"/>
        <end position="416"/>
    </location>
</feature>
<feature type="transmembrane region" description="Helical" evidence="7">
    <location>
        <begin position="70"/>
        <end position="94"/>
    </location>
</feature>
<feature type="transmembrane region" description="Helical" evidence="7">
    <location>
        <begin position="403"/>
        <end position="423"/>
    </location>
</feature>
<dbReference type="PRINTS" id="PR01437">
    <property type="entry name" value="NUOXDRDTASE4"/>
</dbReference>
<dbReference type="GO" id="GO:0003954">
    <property type="term" value="F:NADH dehydrogenase activity"/>
    <property type="evidence" value="ECO:0007669"/>
    <property type="project" value="TreeGrafter"/>
</dbReference>
<gene>
    <name evidence="9" type="ORF">HUE88_01420</name>
</gene>
<evidence type="ECO:0000256" key="6">
    <source>
        <dbReference type="RuleBase" id="RU000320"/>
    </source>
</evidence>
<dbReference type="PANTHER" id="PTHR43507">
    <property type="entry name" value="NADH-UBIQUINONE OXIDOREDUCTASE CHAIN 4"/>
    <property type="match status" value="1"/>
</dbReference>
<evidence type="ECO:0000313" key="10">
    <source>
        <dbReference type="Proteomes" id="UP000593994"/>
    </source>
</evidence>
<dbReference type="PANTHER" id="PTHR43507:SF1">
    <property type="entry name" value="NADH-UBIQUINONE OXIDOREDUCTASE CHAIN 4"/>
    <property type="match status" value="1"/>
</dbReference>
<comment type="subcellular location">
    <subcellularLocation>
        <location evidence="1">Endomembrane system</location>
        <topology evidence="1">Multi-pass membrane protein</topology>
    </subcellularLocation>
    <subcellularLocation>
        <location evidence="6">Membrane</location>
        <topology evidence="6">Multi-pass membrane protein</topology>
    </subcellularLocation>
</comment>
<keyword evidence="5 7" id="KW-0472">Membrane</keyword>
<dbReference type="GO" id="GO:0015990">
    <property type="term" value="P:electron transport coupled proton transport"/>
    <property type="evidence" value="ECO:0007669"/>
    <property type="project" value="TreeGrafter"/>
</dbReference>
<dbReference type="InterPro" id="IPR001750">
    <property type="entry name" value="ND/Mrp_TM"/>
</dbReference>
<dbReference type="KEGG" id="sbal:HUE88_01420"/>
<evidence type="ECO:0000256" key="2">
    <source>
        <dbReference type="ARBA" id="ARBA00009025"/>
    </source>
</evidence>
<feature type="transmembrane region" description="Helical" evidence="7">
    <location>
        <begin position="106"/>
        <end position="125"/>
    </location>
</feature>
<evidence type="ECO:0000256" key="3">
    <source>
        <dbReference type="ARBA" id="ARBA00022692"/>
    </source>
</evidence>
<dbReference type="GO" id="GO:0042773">
    <property type="term" value="P:ATP synthesis coupled electron transport"/>
    <property type="evidence" value="ECO:0007669"/>
    <property type="project" value="InterPro"/>
</dbReference>
<dbReference type="Proteomes" id="UP000593994">
    <property type="component" value="Chromosome"/>
</dbReference>
<dbReference type="GO" id="GO:0048039">
    <property type="term" value="F:ubiquinone binding"/>
    <property type="evidence" value="ECO:0007669"/>
    <property type="project" value="TreeGrafter"/>
</dbReference>
<evidence type="ECO:0000256" key="5">
    <source>
        <dbReference type="ARBA" id="ARBA00023136"/>
    </source>
</evidence>
<feature type="transmembrane region" description="Helical" evidence="7">
    <location>
        <begin position="131"/>
        <end position="150"/>
    </location>
</feature>
<comment type="similarity">
    <text evidence="2">Belongs to the complex I subunit 4 family.</text>
</comment>
<feature type="transmembrane region" description="Helical" evidence="7">
    <location>
        <begin position="238"/>
        <end position="258"/>
    </location>
</feature>
<sequence>MSTLSIIIFLPIIAALFLFFTRPSIAIVKTVYMIVTLSVLYLAVGLYIDFDPAKSMQFIEYHPWISEYGINYHVGVDGVSLGIVMMNAIIMPLVTLALHKLRDKNGYWINLLFVQGGIMGAVLSLDLMLFYLFWELMLLPIFFMLGLFGYAKKNYVAMKFNMYTIFGSLMMLIAILYIAVQYKEQFGSYSFDLDELKKLTLSTRESLLVFSGFMLAFAIKIPIFPFHTWLSDTYRSAPTGIVIVMSALMAKLGVYAIWRFLFTLFNETSHAVAPFFIGIGLFGLIYFGFSAMTQTHIKRMFAFSSASHLSLIVVGFFIYDVYGLIGSSYLIVAHALSSAALFLMVGIMFERTRAYRIDDLGGIARVAPKFALLFVFFSLSIVGVPFTAGFVAEVLIILGAFKYNIYIGLLTTTTILIAMLFMFKTVSKVLYGELSEATKDFKDLRLHELVALVPLALLILAMGIFPNYFIKKIEPTAESYSQKIGVIYND</sequence>
<name>A0A7S7LWX4_9BACT</name>
<feature type="transmembrane region" description="Helical" evidence="7">
    <location>
        <begin position="207"/>
        <end position="226"/>
    </location>
</feature>
<keyword evidence="3 6" id="KW-0812">Transmembrane</keyword>
<dbReference type="InterPro" id="IPR010227">
    <property type="entry name" value="NADH_Q_OxRdtase_chainM/4"/>
</dbReference>
<keyword evidence="10" id="KW-1185">Reference proteome</keyword>
<feature type="transmembrane region" description="Helical" evidence="7">
    <location>
        <begin position="449"/>
        <end position="470"/>
    </location>
</feature>
<evidence type="ECO:0000256" key="7">
    <source>
        <dbReference type="SAM" id="Phobius"/>
    </source>
</evidence>
<dbReference type="EMBL" id="CP054492">
    <property type="protein sequence ID" value="QOY52383.1"/>
    <property type="molecule type" value="Genomic_DNA"/>
</dbReference>
<feature type="transmembrane region" description="Helical" evidence="7">
    <location>
        <begin position="162"/>
        <end position="180"/>
    </location>
</feature>